<dbReference type="RefSeq" id="WP_145386187.1">
    <property type="nucleotide sequence ID" value="NZ_CP037423.1"/>
</dbReference>
<feature type="chain" id="PRO_5022184118" evidence="2">
    <location>
        <begin position="21"/>
        <end position="281"/>
    </location>
</feature>
<evidence type="ECO:0000313" key="3">
    <source>
        <dbReference type="EMBL" id="QDV42592.1"/>
    </source>
</evidence>
<accession>A0A518HP21</accession>
<feature type="compositionally biased region" description="Basic and acidic residues" evidence="1">
    <location>
        <begin position="80"/>
        <end position="89"/>
    </location>
</feature>
<keyword evidence="2" id="KW-0732">Signal</keyword>
<dbReference type="KEGG" id="snep:Enr13x_24400"/>
<dbReference type="OrthoDB" id="268969at2"/>
<gene>
    <name evidence="3" type="ORF">Enr13x_24400</name>
</gene>
<name>A0A518HP21_9BACT</name>
<organism evidence="3 4">
    <name type="scientific">Stieleria neptunia</name>
    <dbReference type="NCBI Taxonomy" id="2527979"/>
    <lineage>
        <taxon>Bacteria</taxon>
        <taxon>Pseudomonadati</taxon>
        <taxon>Planctomycetota</taxon>
        <taxon>Planctomycetia</taxon>
        <taxon>Pirellulales</taxon>
        <taxon>Pirellulaceae</taxon>
        <taxon>Stieleria</taxon>
    </lineage>
</organism>
<feature type="compositionally biased region" description="Basic residues" evidence="1">
    <location>
        <begin position="268"/>
        <end position="281"/>
    </location>
</feature>
<reference evidence="3 4" key="1">
    <citation type="submission" date="2019-03" db="EMBL/GenBank/DDBJ databases">
        <title>Deep-cultivation of Planctomycetes and their phenomic and genomic characterization uncovers novel biology.</title>
        <authorList>
            <person name="Wiegand S."/>
            <person name="Jogler M."/>
            <person name="Boedeker C."/>
            <person name="Pinto D."/>
            <person name="Vollmers J."/>
            <person name="Rivas-Marin E."/>
            <person name="Kohn T."/>
            <person name="Peeters S.H."/>
            <person name="Heuer A."/>
            <person name="Rast P."/>
            <person name="Oberbeckmann S."/>
            <person name="Bunk B."/>
            <person name="Jeske O."/>
            <person name="Meyerdierks A."/>
            <person name="Storesund J.E."/>
            <person name="Kallscheuer N."/>
            <person name="Luecker S."/>
            <person name="Lage O.M."/>
            <person name="Pohl T."/>
            <person name="Merkel B.J."/>
            <person name="Hornburger P."/>
            <person name="Mueller R.-W."/>
            <person name="Bruemmer F."/>
            <person name="Labrenz M."/>
            <person name="Spormann A.M."/>
            <person name="Op den Camp H."/>
            <person name="Overmann J."/>
            <person name="Amann R."/>
            <person name="Jetten M.S.M."/>
            <person name="Mascher T."/>
            <person name="Medema M.H."/>
            <person name="Devos D.P."/>
            <person name="Kaster A.-K."/>
            <person name="Ovreas L."/>
            <person name="Rohde M."/>
            <person name="Galperin M.Y."/>
            <person name="Jogler C."/>
        </authorList>
    </citation>
    <scope>NUCLEOTIDE SEQUENCE [LARGE SCALE GENOMIC DNA]</scope>
    <source>
        <strain evidence="3 4">Enr13</strain>
    </source>
</reference>
<feature type="compositionally biased region" description="Polar residues" evidence="1">
    <location>
        <begin position="43"/>
        <end position="52"/>
    </location>
</feature>
<evidence type="ECO:0000313" key="4">
    <source>
        <dbReference type="Proteomes" id="UP000319004"/>
    </source>
</evidence>
<dbReference type="AlphaFoldDB" id="A0A518HP21"/>
<feature type="region of interest" description="Disordered" evidence="1">
    <location>
        <begin position="43"/>
        <end position="89"/>
    </location>
</feature>
<protein>
    <submittedName>
        <fullName evidence="3">Uncharacterized protein</fullName>
    </submittedName>
</protein>
<keyword evidence="4" id="KW-1185">Reference proteome</keyword>
<dbReference type="EMBL" id="CP037423">
    <property type="protein sequence ID" value="QDV42592.1"/>
    <property type="molecule type" value="Genomic_DNA"/>
</dbReference>
<evidence type="ECO:0000256" key="2">
    <source>
        <dbReference type="SAM" id="SignalP"/>
    </source>
</evidence>
<feature type="signal peptide" evidence="2">
    <location>
        <begin position="1"/>
        <end position="20"/>
    </location>
</feature>
<proteinExistence type="predicted"/>
<feature type="compositionally biased region" description="Low complexity" evidence="1">
    <location>
        <begin position="250"/>
        <end position="267"/>
    </location>
</feature>
<sequence length="281" mass="28985" precursor="true">MKTATNVILVALLAVSVGSAQNPWGDWVPQPVPQTTSNLTYQQRAGSTTTHRNGAVSESWFNSGPTQEAGVEIGVSSGNDKQRGTKFGRERDEKWFAGVRGGVRAGYAADTGVAQTGKIGNTRVRSYAEAEAFVGVEAGAQAGVSNNGVGVNANAFAGTRVGARTGTEVGPVDAAVTGEAWAGVGVEAGADAKYKNGRIKFDYGAGGAIGVGGKFGGDVSVDLRQPIKAAKRMDSTRRSVSNDVGKTARTVSGSTRKSVKSVKSVKSTSKKAKRSIGKLFK</sequence>
<dbReference type="Proteomes" id="UP000319004">
    <property type="component" value="Chromosome"/>
</dbReference>
<feature type="region of interest" description="Disordered" evidence="1">
    <location>
        <begin position="233"/>
        <end position="281"/>
    </location>
</feature>
<evidence type="ECO:0000256" key="1">
    <source>
        <dbReference type="SAM" id="MobiDB-lite"/>
    </source>
</evidence>